<reference evidence="4" key="1">
    <citation type="journal article" date="2017" name="Nat. Commun.">
        <title>The North American bullfrog draft genome provides insight into hormonal regulation of long noncoding RNA.</title>
        <authorList>
            <person name="Hammond S.A."/>
            <person name="Warren R.L."/>
            <person name="Vandervalk B.P."/>
            <person name="Kucuk E."/>
            <person name="Khan H."/>
            <person name="Gibb E.A."/>
            <person name="Pandoh P."/>
            <person name="Kirk H."/>
            <person name="Zhao Y."/>
            <person name="Jones M."/>
            <person name="Mungall A.J."/>
            <person name="Coope R."/>
            <person name="Pleasance S."/>
            <person name="Moore R.A."/>
            <person name="Holt R.A."/>
            <person name="Round J.M."/>
            <person name="Ohora S."/>
            <person name="Walle B.V."/>
            <person name="Veldhoen N."/>
            <person name="Helbing C.C."/>
            <person name="Birol I."/>
        </authorList>
    </citation>
    <scope>NUCLEOTIDE SEQUENCE [LARGE SCALE GENOMIC DNA]</scope>
</reference>
<sequence length="147" mass="17154">MSVFQLESYIHDNIRGETTDSERSTVQNQTINMLEIRTNLLAQTAEQTRKLTDVETQSQEITKLREKNSFLENRVLEVEEKHREEIDVLKSEKLHVEDILSKQNGLIREMGQQLNDAMHNNSILQRQQAQLMETVGQLTTLVSQYNR</sequence>
<dbReference type="AlphaFoldDB" id="A0A2G9RWT6"/>
<name>A0A2G9RWT6_AQUCT</name>
<evidence type="ECO:0000259" key="2">
    <source>
        <dbReference type="Pfam" id="PF25443"/>
    </source>
</evidence>
<dbReference type="OrthoDB" id="7735366at2759"/>
<gene>
    <name evidence="3" type="ORF">AB205_0136410</name>
</gene>
<accession>A0A2G9RWT6</accession>
<dbReference type="Proteomes" id="UP000228934">
    <property type="component" value="Unassembled WGS sequence"/>
</dbReference>
<organism evidence="3 4">
    <name type="scientific">Aquarana catesbeiana</name>
    <name type="common">American bullfrog</name>
    <name type="synonym">Rana catesbeiana</name>
    <dbReference type="NCBI Taxonomy" id="8400"/>
    <lineage>
        <taxon>Eukaryota</taxon>
        <taxon>Metazoa</taxon>
        <taxon>Chordata</taxon>
        <taxon>Craniata</taxon>
        <taxon>Vertebrata</taxon>
        <taxon>Euteleostomi</taxon>
        <taxon>Amphibia</taxon>
        <taxon>Batrachia</taxon>
        <taxon>Anura</taxon>
        <taxon>Neobatrachia</taxon>
        <taxon>Ranoidea</taxon>
        <taxon>Ranidae</taxon>
        <taxon>Aquarana</taxon>
    </lineage>
</organism>
<dbReference type="EMBL" id="KV931609">
    <property type="protein sequence ID" value="PIO32358.1"/>
    <property type="molecule type" value="Genomic_DNA"/>
</dbReference>
<evidence type="ECO:0000313" key="4">
    <source>
        <dbReference type="Proteomes" id="UP000228934"/>
    </source>
</evidence>
<keyword evidence="4" id="KW-1185">Reference proteome</keyword>
<proteinExistence type="predicted"/>
<keyword evidence="1" id="KW-0175">Coiled coil</keyword>
<evidence type="ECO:0000256" key="1">
    <source>
        <dbReference type="SAM" id="Coils"/>
    </source>
</evidence>
<feature type="domain" description="Angiopoietin-1/2/4" evidence="2">
    <location>
        <begin position="47"/>
        <end position="142"/>
    </location>
</feature>
<dbReference type="InterPro" id="IPR057439">
    <property type="entry name" value="ANG-1/2/4"/>
</dbReference>
<evidence type="ECO:0000313" key="3">
    <source>
        <dbReference type="EMBL" id="PIO32358.1"/>
    </source>
</evidence>
<feature type="coiled-coil region" evidence="1">
    <location>
        <begin position="54"/>
        <end position="81"/>
    </location>
</feature>
<protein>
    <recommendedName>
        <fullName evidence="2">Angiopoietin-1/2/4 domain-containing protein</fullName>
    </recommendedName>
</protein>
<dbReference type="Pfam" id="PF25443">
    <property type="entry name" value="ANG-1"/>
    <property type="match status" value="1"/>
</dbReference>